<feature type="transmembrane region" description="Helical" evidence="14">
    <location>
        <begin position="169"/>
        <end position="188"/>
    </location>
</feature>
<dbReference type="Gene3D" id="1.20.120.350">
    <property type="entry name" value="Voltage-gated potassium channels. Chain C"/>
    <property type="match status" value="1"/>
</dbReference>
<evidence type="ECO:0000256" key="13">
    <source>
        <dbReference type="SAM" id="MobiDB-lite"/>
    </source>
</evidence>
<evidence type="ECO:0000313" key="17">
    <source>
        <dbReference type="Proteomes" id="UP001189429"/>
    </source>
</evidence>
<dbReference type="InterPro" id="IPR005821">
    <property type="entry name" value="Ion_trans_dom"/>
</dbReference>
<dbReference type="InterPro" id="IPR027359">
    <property type="entry name" value="Volt_channel_dom_sf"/>
</dbReference>
<dbReference type="PANTHER" id="PTHR45628:SF7">
    <property type="entry name" value="VOLTAGE-DEPENDENT CALCIUM CHANNEL TYPE A SUBUNIT ALPHA-1"/>
    <property type="match status" value="1"/>
</dbReference>
<evidence type="ECO:0000256" key="11">
    <source>
        <dbReference type="ARBA" id="ARBA00023180"/>
    </source>
</evidence>
<keyword evidence="12" id="KW-0407">Ion channel</keyword>
<evidence type="ECO:0000256" key="10">
    <source>
        <dbReference type="ARBA" id="ARBA00023136"/>
    </source>
</evidence>
<keyword evidence="8 14" id="KW-1133">Transmembrane helix</keyword>
<evidence type="ECO:0000256" key="14">
    <source>
        <dbReference type="SAM" id="Phobius"/>
    </source>
</evidence>
<keyword evidence="10 14" id="KW-0472">Membrane</keyword>
<keyword evidence="17" id="KW-1185">Reference proteome</keyword>
<keyword evidence="11" id="KW-0325">Glycoprotein</keyword>
<evidence type="ECO:0000256" key="2">
    <source>
        <dbReference type="ARBA" id="ARBA00022448"/>
    </source>
</evidence>
<keyword evidence="5 14" id="KW-0812">Transmembrane</keyword>
<feature type="domain" description="Ion transport" evidence="15">
    <location>
        <begin position="104"/>
        <end position="265"/>
    </location>
</feature>
<dbReference type="PANTHER" id="PTHR45628">
    <property type="entry name" value="VOLTAGE-DEPENDENT CALCIUM CHANNEL TYPE A SUBUNIT ALPHA-1"/>
    <property type="match status" value="1"/>
</dbReference>
<evidence type="ECO:0000256" key="4">
    <source>
        <dbReference type="ARBA" id="ARBA00022673"/>
    </source>
</evidence>
<evidence type="ECO:0000256" key="8">
    <source>
        <dbReference type="ARBA" id="ARBA00022989"/>
    </source>
</evidence>
<name>A0ABN9TTJ3_9DINO</name>
<dbReference type="SUPFAM" id="SSF81324">
    <property type="entry name" value="Voltage-gated potassium channels"/>
    <property type="match status" value="1"/>
</dbReference>
<keyword evidence="9" id="KW-0406">Ion transport</keyword>
<feature type="transmembrane region" description="Helical" evidence="14">
    <location>
        <begin position="242"/>
        <end position="264"/>
    </location>
</feature>
<feature type="compositionally biased region" description="Low complexity" evidence="13">
    <location>
        <begin position="8"/>
        <end position="23"/>
    </location>
</feature>
<reference evidence="16" key="1">
    <citation type="submission" date="2023-10" db="EMBL/GenBank/DDBJ databases">
        <authorList>
            <person name="Chen Y."/>
            <person name="Shah S."/>
            <person name="Dougan E. K."/>
            <person name="Thang M."/>
            <person name="Chan C."/>
        </authorList>
    </citation>
    <scope>NUCLEOTIDE SEQUENCE [LARGE SCALE GENOMIC DNA]</scope>
</reference>
<evidence type="ECO:0000256" key="6">
    <source>
        <dbReference type="ARBA" id="ARBA00022837"/>
    </source>
</evidence>
<evidence type="ECO:0000256" key="1">
    <source>
        <dbReference type="ARBA" id="ARBA00004141"/>
    </source>
</evidence>
<dbReference type="Proteomes" id="UP001189429">
    <property type="component" value="Unassembled WGS sequence"/>
</dbReference>
<comment type="caution">
    <text evidence="16">The sequence shown here is derived from an EMBL/GenBank/DDBJ whole genome shotgun (WGS) entry which is preliminary data.</text>
</comment>
<feature type="region of interest" description="Disordered" evidence="13">
    <location>
        <begin position="1"/>
        <end position="43"/>
    </location>
</feature>
<evidence type="ECO:0000256" key="9">
    <source>
        <dbReference type="ARBA" id="ARBA00023065"/>
    </source>
</evidence>
<comment type="subcellular location">
    <subcellularLocation>
        <location evidence="1">Membrane</location>
        <topology evidence="1">Multi-pass membrane protein</topology>
    </subcellularLocation>
</comment>
<gene>
    <name evidence="16" type="ORF">PCOR1329_LOCUS42190</name>
</gene>
<keyword evidence="2" id="KW-0813">Transport</keyword>
<evidence type="ECO:0000256" key="5">
    <source>
        <dbReference type="ARBA" id="ARBA00022692"/>
    </source>
</evidence>
<protein>
    <recommendedName>
        <fullName evidence="15">Ion transport domain-containing protein</fullName>
    </recommendedName>
</protein>
<keyword evidence="3" id="KW-0109">Calcium transport</keyword>
<evidence type="ECO:0000256" key="12">
    <source>
        <dbReference type="ARBA" id="ARBA00023303"/>
    </source>
</evidence>
<dbReference type="EMBL" id="CAUYUJ010015067">
    <property type="protein sequence ID" value="CAK0849513.1"/>
    <property type="molecule type" value="Genomic_DNA"/>
</dbReference>
<keyword evidence="4" id="KW-0107">Calcium channel</keyword>
<keyword evidence="7" id="KW-0851">Voltage-gated channel</keyword>
<feature type="non-terminal residue" evidence="16">
    <location>
        <position position="1"/>
    </location>
</feature>
<accession>A0ABN9TTJ3</accession>
<proteinExistence type="predicted"/>
<evidence type="ECO:0000259" key="15">
    <source>
        <dbReference type="Pfam" id="PF00520"/>
    </source>
</evidence>
<sequence>GAEGGAAEGAEGEAAARAAAKGGSQEHLGDAEPGGVSPESFRRQSLRGTVELTELALRDRGLNMPVQQRSYKASSRFHWGCADAMDCWAFDPVHRCARRVIQSPIFDYCIGAVIVFNCVTIGLEIDRHVKEGAQTSFELQVLEHCFLTVYVLELLIRTVGDWEECLHSMWFRLDFILVVVGVLSTWVLEPLLRVSIAADVLDKVLVIRIVRLIRLVRTLRFLKFMQPLWKLVSGLLGSNRTVTSAGVLLFGAIYVFACAGVALLGQDEDWTCSLTLWPGPSWKIASSRSRC</sequence>
<dbReference type="Pfam" id="PF00520">
    <property type="entry name" value="Ion_trans"/>
    <property type="match status" value="1"/>
</dbReference>
<dbReference type="InterPro" id="IPR050599">
    <property type="entry name" value="VDCC_alpha-1_subunit"/>
</dbReference>
<keyword evidence="6" id="KW-0106">Calcium</keyword>
<organism evidence="16 17">
    <name type="scientific">Prorocentrum cordatum</name>
    <dbReference type="NCBI Taxonomy" id="2364126"/>
    <lineage>
        <taxon>Eukaryota</taxon>
        <taxon>Sar</taxon>
        <taxon>Alveolata</taxon>
        <taxon>Dinophyceae</taxon>
        <taxon>Prorocentrales</taxon>
        <taxon>Prorocentraceae</taxon>
        <taxon>Prorocentrum</taxon>
    </lineage>
</organism>
<evidence type="ECO:0000313" key="16">
    <source>
        <dbReference type="EMBL" id="CAK0849513.1"/>
    </source>
</evidence>
<evidence type="ECO:0000256" key="3">
    <source>
        <dbReference type="ARBA" id="ARBA00022568"/>
    </source>
</evidence>
<evidence type="ECO:0000256" key="7">
    <source>
        <dbReference type="ARBA" id="ARBA00022882"/>
    </source>
</evidence>